<dbReference type="PANTHER" id="PTHR34239:SF2">
    <property type="entry name" value="TRANSPOSABLE ELEMENT P TRANSPOSASE_THAP9 CONSERVED DOMAIN-CONTAINING PROTEIN"/>
    <property type="match status" value="1"/>
</dbReference>
<feature type="compositionally biased region" description="Basic and acidic residues" evidence="1">
    <location>
        <begin position="275"/>
        <end position="284"/>
    </location>
</feature>
<accession>A0A5N4AU45</accession>
<feature type="region of interest" description="Disordered" evidence="1">
    <location>
        <begin position="38"/>
        <end position="73"/>
    </location>
</feature>
<dbReference type="AlphaFoldDB" id="A0A5N4AU45"/>
<comment type="caution">
    <text evidence="2">The sequence shown here is derived from an EMBL/GenBank/DDBJ whole genome shotgun (WGS) entry which is preliminary data.</text>
</comment>
<keyword evidence="3" id="KW-1185">Reference proteome</keyword>
<protein>
    <submittedName>
        <fullName evidence="2">Uncharacterized protein</fullName>
    </submittedName>
</protein>
<feature type="region of interest" description="Disordered" evidence="1">
    <location>
        <begin position="1"/>
        <end position="23"/>
    </location>
</feature>
<evidence type="ECO:0000256" key="1">
    <source>
        <dbReference type="SAM" id="MobiDB-lite"/>
    </source>
</evidence>
<gene>
    <name evidence="2" type="ORF">PPYR_06575</name>
</gene>
<dbReference type="EMBL" id="VVIM01000004">
    <property type="protein sequence ID" value="KAB0800836.1"/>
    <property type="molecule type" value="Genomic_DNA"/>
</dbReference>
<evidence type="ECO:0000313" key="3">
    <source>
        <dbReference type="Proteomes" id="UP000327044"/>
    </source>
</evidence>
<sequence length="345" mass="38905">MGHKRKAKKLIRKRNKRRRKDDRLQDIAYNILCELRSKQGRDSDTEVDTSADSEQSASTPRAGPSETSFDNRDLSSLLYESEASADGEKENVPPSSIPSEFLTLLGQSTEPAVTLHNELHVELVSRWESILKSGLDPQVANDLISKYPPAENCKVIGVPKLNPEIETAMTEQHKQRDKRLAETQGRLAAALAAIGRSLTILLTQEGSDLGLTLIEYLSDASRLLSDAHHQESEARRFLVASGLNKQCRETIAAAPIGEWLFGNDLTERMKAAKTLERSSTEFKPTKPKPIIKNFPKRQGNARGLPRTLNTSSRGRPKNYIPQLRDRYQQLPRKYYQNQSQHQNRR</sequence>
<dbReference type="PANTHER" id="PTHR34239">
    <property type="entry name" value="APPLE DOMAIN-CONTAINING PROTEIN"/>
    <property type="match status" value="1"/>
</dbReference>
<reference evidence="2 3" key="1">
    <citation type="journal article" date="2018" name="Elife">
        <title>Firefly genomes illuminate parallel origins of bioluminescence in beetles.</title>
        <authorList>
            <person name="Fallon T.R."/>
            <person name="Lower S.E."/>
            <person name="Chang C.H."/>
            <person name="Bessho-Uehara M."/>
            <person name="Martin G.J."/>
            <person name="Bewick A.J."/>
            <person name="Behringer M."/>
            <person name="Debat H.J."/>
            <person name="Wong I."/>
            <person name="Day J.C."/>
            <person name="Suvorov A."/>
            <person name="Silva C.J."/>
            <person name="Stanger-Hall K.F."/>
            <person name="Hall D.W."/>
            <person name="Schmitz R.J."/>
            <person name="Nelson D.R."/>
            <person name="Lewis S.M."/>
            <person name="Shigenobu S."/>
            <person name="Bybee S.M."/>
            <person name="Larracuente A.M."/>
            <person name="Oba Y."/>
            <person name="Weng J.K."/>
        </authorList>
    </citation>
    <scope>NUCLEOTIDE SEQUENCE [LARGE SCALE GENOMIC DNA]</scope>
    <source>
        <strain evidence="2">1611_PpyrPB1</strain>
        <tissue evidence="2">Whole body</tissue>
    </source>
</reference>
<feature type="compositionally biased region" description="Polar residues" evidence="1">
    <location>
        <begin position="335"/>
        <end position="345"/>
    </location>
</feature>
<dbReference type="InParanoid" id="A0A5N4AU45"/>
<dbReference type="Proteomes" id="UP000327044">
    <property type="component" value="Unassembled WGS sequence"/>
</dbReference>
<name>A0A5N4AU45_PHOPY</name>
<organism evidence="2 3">
    <name type="scientific">Photinus pyralis</name>
    <name type="common">Common eastern firefly</name>
    <name type="synonym">Lampyris pyralis</name>
    <dbReference type="NCBI Taxonomy" id="7054"/>
    <lineage>
        <taxon>Eukaryota</taxon>
        <taxon>Metazoa</taxon>
        <taxon>Ecdysozoa</taxon>
        <taxon>Arthropoda</taxon>
        <taxon>Hexapoda</taxon>
        <taxon>Insecta</taxon>
        <taxon>Pterygota</taxon>
        <taxon>Neoptera</taxon>
        <taxon>Endopterygota</taxon>
        <taxon>Coleoptera</taxon>
        <taxon>Polyphaga</taxon>
        <taxon>Elateriformia</taxon>
        <taxon>Elateroidea</taxon>
        <taxon>Lampyridae</taxon>
        <taxon>Lampyrinae</taxon>
        <taxon>Photinus</taxon>
    </lineage>
</organism>
<feature type="compositionally biased region" description="Basic residues" evidence="1">
    <location>
        <begin position="1"/>
        <end position="20"/>
    </location>
</feature>
<feature type="region of interest" description="Disordered" evidence="1">
    <location>
        <begin position="275"/>
        <end position="345"/>
    </location>
</feature>
<proteinExistence type="predicted"/>
<evidence type="ECO:0000313" key="2">
    <source>
        <dbReference type="EMBL" id="KAB0800836.1"/>
    </source>
</evidence>